<dbReference type="SUPFAM" id="SSF51649">
    <property type="entry name" value="RuBisCo, C-terminal domain"/>
    <property type="match status" value="1"/>
</dbReference>
<evidence type="ECO:0008006" key="6">
    <source>
        <dbReference type="Google" id="ProtNLM"/>
    </source>
</evidence>
<dbReference type="Pfam" id="PF00016">
    <property type="entry name" value="RuBisCO_large"/>
    <property type="match status" value="1"/>
</dbReference>
<dbReference type="Gene3D" id="3.30.70.150">
    <property type="entry name" value="RuBisCO large subunit, N-terminal domain"/>
    <property type="match status" value="1"/>
</dbReference>
<feature type="domain" description="Ribulose bisphosphate carboxylase large subunit C-terminal" evidence="2">
    <location>
        <begin position="144"/>
        <end position="419"/>
    </location>
</feature>
<evidence type="ECO:0000313" key="4">
    <source>
        <dbReference type="EMBL" id="RLE15325.1"/>
    </source>
</evidence>
<organism evidence="4 5">
    <name type="scientific">Aerophobetes bacterium</name>
    <dbReference type="NCBI Taxonomy" id="2030807"/>
    <lineage>
        <taxon>Bacteria</taxon>
        <taxon>Candidatus Aerophobota</taxon>
    </lineage>
</organism>
<proteinExistence type="inferred from homology"/>
<reference evidence="4 5" key="1">
    <citation type="submission" date="2018-06" db="EMBL/GenBank/DDBJ databases">
        <title>Extensive metabolic versatility and redundancy in microbially diverse, dynamic hydrothermal sediments.</title>
        <authorList>
            <person name="Dombrowski N."/>
            <person name="Teske A."/>
            <person name="Baker B.J."/>
        </authorList>
    </citation>
    <scope>NUCLEOTIDE SEQUENCE [LARGE SCALE GENOMIC DNA]</scope>
    <source>
        <strain evidence="4">B19_G9</strain>
    </source>
</reference>
<dbReference type="SFLD" id="SFLDS00014">
    <property type="entry name" value="RuBisCO"/>
    <property type="match status" value="1"/>
</dbReference>
<name>A0A662DII4_UNCAE</name>
<dbReference type="GO" id="GO:0015977">
    <property type="term" value="P:carbon fixation"/>
    <property type="evidence" value="ECO:0007669"/>
    <property type="project" value="InterPro"/>
</dbReference>
<dbReference type="SUPFAM" id="SSF54966">
    <property type="entry name" value="RuBisCO, large subunit, small (N-terminal) domain"/>
    <property type="match status" value="1"/>
</dbReference>
<dbReference type="InterPro" id="IPR036376">
    <property type="entry name" value="RuBisCO_lsu_C_sf"/>
</dbReference>
<dbReference type="PANTHER" id="PTHR42704">
    <property type="entry name" value="RIBULOSE BISPHOSPHATE CARBOXYLASE"/>
    <property type="match status" value="1"/>
</dbReference>
<evidence type="ECO:0000259" key="3">
    <source>
        <dbReference type="Pfam" id="PF02788"/>
    </source>
</evidence>
<comment type="caution">
    <text evidence="4">The sequence shown here is derived from an EMBL/GenBank/DDBJ whole genome shotgun (WGS) entry which is preliminary data.</text>
</comment>
<evidence type="ECO:0000256" key="1">
    <source>
        <dbReference type="RuleBase" id="RU003834"/>
    </source>
</evidence>
<feature type="domain" description="Ribulose bisphosphate carboxylase large subunit ferrodoxin-like N-terminal" evidence="3">
    <location>
        <begin position="20"/>
        <end position="133"/>
    </location>
</feature>
<dbReference type="CDD" id="cd08205">
    <property type="entry name" value="RuBisCO_IV_RLP"/>
    <property type="match status" value="1"/>
</dbReference>
<dbReference type="GO" id="GO:0000287">
    <property type="term" value="F:magnesium ion binding"/>
    <property type="evidence" value="ECO:0007669"/>
    <property type="project" value="InterPro"/>
</dbReference>
<sequence length="445" mass="49775">MKLYYDPIMFNQTLDGINLKRHIIGTYYLEDPLPGEDPIDHFSLVQSLAFEGSTGTWEEVKEHSEDVIEHLSGKVVGYYQIPSSDNVKRAVIQLAFPIDAWQANVPMILLSIAGNCFAYSAKLRLLDVYFPEDLLTHFKGPKFGISGIREKLKIYNRPLSLHIIKPKMGMTPEQTAKQVYQTALGGVDMVKDDEMTSDVYNSRMEDRLTAVMEALNKAKEKTGKQVIYFVSITDEVDKIVDKAKRAIELGANGLLLAYSAGLSILRVLAEDPDIDVPILLHPSHMIALTPSISWPAMAKICRICGADLMLTPTYWSTIPMVSHEEGIRCAQVKLAPLGHIRRTWPMPAAGMYPGLVPLLVREFGKDIVIPAGGGMLGHPMGYQAGARAWQQAIEATMKDIPLEEAAKNKKELKAALEKWGTLKRPEVHWFRASPRYYPKPVNFNK</sequence>
<accession>A0A662DII4</accession>
<dbReference type="InterPro" id="IPR000685">
    <property type="entry name" value="RuBisCO_lsu_C"/>
</dbReference>
<evidence type="ECO:0000259" key="2">
    <source>
        <dbReference type="Pfam" id="PF00016"/>
    </source>
</evidence>
<dbReference type="Proteomes" id="UP000267654">
    <property type="component" value="Unassembled WGS sequence"/>
</dbReference>
<dbReference type="PANTHER" id="PTHR42704:SF17">
    <property type="entry name" value="RIBULOSE BISPHOSPHATE CARBOXYLASE LARGE CHAIN"/>
    <property type="match status" value="1"/>
</dbReference>
<dbReference type="SFLD" id="SFLDG00301">
    <property type="entry name" value="RuBisCO-like_proteins"/>
    <property type="match status" value="1"/>
</dbReference>
<protein>
    <recommendedName>
        <fullName evidence="6">Ribulose 1,5-bisphosphate carboxylase</fullName>
    </recommendedName>
</protein>
<dbReference type="InterPro" id="IPR017443">
    <property type="entry name" value="RuBisCO_lsu_fd_N"/>
</dbReference>
<gene>
    <name evidence="4" type="ORF">DRI96_00020</name>
</gene>
<dbReference type="Pfam" id="PF02788">
    <property type="entry name" value="RuBisCO_large_N"/>
    <property type="match status" value="1"/>
</dbReference>
<dbReference type="AlphaFoldDB" id="A0A662DII4"/>
<dbReference type="EMBL" id="QMQB01000001">
    <property type="protein sequence ID" value="RLE15325.1"/>
    <property type="molecule type" value="Genomic_DNA"/>
</dbReference>
<dbReference type="InterPro" id="IPR033966">
    <property type="entry name" value="RuBisCO"/>
</dbReference>
<dbReference type="InterPro" id="IPR036422">
    <property type="entry name" value="RuBisCO_lsu_N_sf"/>
</dbReference>
<evidence type="ECO:0000313" key="5">
    <source>
        <dbReference type="Proteomes" id="UP000267654"/>
    </source>
</evidence>
<comment type="similarity">
    <text evidence="1">Belongs to the RuBisCO large chain family.</text>
</comment>
<dbReference type="GO" id="GO:0016984">
    <property type="term" value="F:ribulose-bisphosphate carboxylase activity"/>
    <property type="evidence" value="ECO:0007669"/>
    <property type="project" value="InterPro"/>
</dbReference>
<dbReference type="Gene3D" id="3.20.20.110">
    <property type="entry name" value="Ribulose bisphosphate carboxylase, large subunit, C-terminal domain"/>
    <property type="match status" value="1"/>
</dbReference>